<proteinExistence type="predicted"/>
<comment type="caution">
    <text evidence="1">The sequence shown here is derived from an EMBL/GenBank/DDBJ whole genome shotgun (WGS) entry which is preliminary data.</text>
</comment>
<dbReference type="Proteomes" id="UP001234178">
    <property type="component" value="Unassembled WGS sequence"/>
</dbReference>
<evidence type="ECO:0000313" key="1">
    <source>
        <dbReference type="EMBL" id="KAK4003733.1"/>
    </source>
</evidence>
<dbReference type="EMBL" id="JAOYFB010000001">
    <property type="protein sequence ID" value="KAK4003733.1"/>
    <property type="molecule type" value="Genomic_DNA"/>
</dbReference>
<name>A0ABQ9YSY0_9CRUS</name>
<organism evidence="1 2">
    <name type="scientific">Daphnia magna</name>
    <dbReference type="NCBI Taxonomy" id="35525"/>
    <lineage>
        <taxon>Eukaryota</taxon>
        <taxon>Metazoa</taxon>
        <taxon>Ecdysozoa</taxon>
        <taxon>Arthropoda</taxon>
        <taxon>Crustacea</taxon>
        <taxon>Branchiopoda</taxon>
        <taxon>Diplostraca</taxon>
        <taxon>Cladocera</taxon>
        <taxon>Anomopoda</taxon>
        <taxon>Daphniidae</taxon>
        <taxon>Daphnia</taxon>
    </lineage>
</organism>
<protein>
    <submittedName>
        <fullName evidence="1">Uncharacterized protein</fullName>
    </submittedName>
</protein>
<keyword evidence="2" id="KW-1185">Reference proteome</keyword>
<reference evidence="1 2" key="1">
    <citation type="journal article" date="2023" name="Nucleic Acids Res.">
        <title>The hologenome of Daphnia magna reveals possible DNA methylation and microbiome-mediated evolution of the host genome.</title>
        <authorList>
            <person name="Chaturvedi A."/>
            <person name="Li X."/>
            <person name="Dhandapani V."/>
            <person name="Marshall H."/>
            <person name="Kissane S."/>
            <person name="Cuenca-Cambronero M."/>
            <person name="Asole G."/>
            <person name="Calvet F."/>
            <person name="Ruiz-Romero M."/>
            <person name="Marangio P."/>
            <person name="Guigo R."/>
            <person name="Rago D."/>
            <person name="Mirbahai L."/>
            <person name="Eastwood N."/>
            <person name="Colbourne J.K."/>
            <person name="Zhou J."/>
            <person name="Mallon E."/>
            <person name="Orsini L."/>
        </authorList>
    </citation>
    <scope>NUCLEOTIDE SEQUENCE [LARGE SCALE GENOMIC DNA]</scope>
    <source>
        <strain evidence="1">LRV0_1</strain>
    </source>
</reference>
<evidence type="ECO:0000313" key="2">
    <source>
        <dbReference type="Proteomes" id="UP001234178"/>
    </source>
</evidence>
<accession>A0ABQ9YSY0</accession>
<sequence length="121" mass="13892">MAWYPLHCYANKVLDLLISRSSSCIVFVSLQMKYFVTCEFGECINRIAPPSPARALTLKTSTRMKTRIFYETIKLFYPIVNNTFTVAVRQLAVEWQDVTGTPILPGVRTQLLEQFKPVNQN</sequence>
<gene>
    <name evidence="1" type="ORF">OUZ56_005488</name>
</gene>